<dbReference type="GO" id="GO:0004792">
    <property type="term" value="F:thiosulfate-cyanide sulfurtransferase activity"/>
    <property type="evidence" value="ECO:0007669"/>
    <property type="project" value="UniProtKB-EC"/>
</dbReference>
<dbReference type="PANTHER" id="PTHR43855:SF1">
    <property type="entry name" value="THIOSULFATE SULFURTRANSFERASE"/>
    <property type="match status" value="1"/>
</dbReference>
<dbReference type="PROSITE" id="PS50206">
    <property type="entry name" value="RHODANESE_3"/>
    <property type="match status" value="2"/>
</dbReference>
<dbReference type="InterPro" id="IPR051126">
    <property type="entry name" value="Thiosulfate_sulfurtransferase"/>
</dbReference>
<reference evidence="3" key="1">
    <citation type="journal article" date="2014" name="Genome Biol. Evol.">
        <title>Pangenome evidence for extensive interdomain horizontal transfer affecting lineage core and shell genes in uncultured planktonic thaumarchaeota and euryarchaeota.</title>
        <authorList>
            <person name="Deschamps P."/>
            <person name="Zivanovic Y."/>
            <person name="Moreira D."/>
            <person name="Rodriguez-Valera F."/>
            <person name="Lopez-Garcia P."/>
        </authorList>
    </citation>
    <scope>NUCLEOTIDE SEQUENCE</scope>
</reference>
<dbReference type="CDD" id="cd01448">
    <property type="entry name" value="TST_Repeat_1"/>
    <property type="match status" value="1"/>
</dbReference>
<dbReference type="Pfam" id="PF00581">
    <property type="entry name" value="Rhodanese"/>
    <property type="match status" value="2"/>
</dbReference>
<proteinExistence type="predicted"/>
<dbReference type="AlphaFoldDB" id="A0A075GYF7"/>
<accession>A0A075GYF7</accession>
<dbReference type="Gene3D" id="3.40.250.10">
    <property type="entry name" value="Rhodanese-like domain"/>
    <property type="match status" value="2"/>
</dbReference>
<evidence type="ECO:0000259" key="2">
    <source>
        <dbReference type="PROSITE" id="PS50206"/>
    </source>
</evidence>
<keyword evidence="1" id="KW-0677">Repeat</keyword>
<dbReference type="EC" id="2.8.1.1" evidence="3"/>
<dbReference type="SUPFAM" id="SSF52821">
    <property type="entry name" value="Rhodanese/Cell cycle control phosphatase"/>
    <property type="match status" value="2"/>
</dbReference>
<dbReference type="SMART" id="SM00450">
    <property type="entry name" value="RHOD"/>
    <property type="match status" value="2"/>
</dbReference>
<dbReference type="CDD" id="cd01449">
    <property type="entry name" value="TST_Repeat_2"/>
    <property type="match status" value="1"/>
</dbReference>
<sequence>MFISTMDLAKIYKDDSVLIIDARSYKDYSKSHIPGAVSLDLFSFHWADTSEKGLISFGEHMRKILSYAGVDENKKIIFYDNTSGMLAARGVWMCLYFSHPDVQMLDGGLSNWTGENQPTETESTIYKPSRLTTPIDPSIIIGFEELNENIGKVTIIDARSPEEFDGTTPRAARGGHIPTAKNIDWNNNLDDSGKLKSDEELESLYQIDKETEIVTYCQGAYRAANSYLSLKKIGFKNIKVYLGSWGEWGNDLNLPIEK</sequence>
<organism evidence="3">
    <name type="scientific">uncultured marine thaumarchaeote KM3_33_B12</name>
    <dbReference type="NCBI Taxonomy" id="1456125"/>
    <lineage>
        <taxon>Archaea</taxon>
        <taxon>Nitrososphaerota</taxon>
        <taxon>environmental samples</taxon>
    </lineage>
</organism>
<dbReference type="InterPro" id="IPR001763">
    <property type="entry name" value="Rhodanese-like_dom"/>
</dbReference>
<dbReference type="InterPro" id="IPR001307">
    <property type="entry name" value="Thiosulphate_STrfase_CS"/>
</dbReference>
<evidence type="ECO:0000313" key="3">
    <source>
        <dbReference type="EMBL" id="AIF08854.1"/>
    </source>
</evidence>
<dbReference type="PANTHER" id="PTHR43855">
    <property type="entry name" value="THIOSULFATE SULFURTRANSFERASE"/>
    <property type="match status" value="1"/>
</dbReference>
<dbReference type="InterPro" id="IPR036873">
    <property type="entry name" value="Rhodanese-like_dom_sf"/>
</dbReference>
<dbReference type="PROSITE" id="PS00380">
    <property type="entry name" value="RHODANESE_1"/>
    <property type="match status" value="1"/>
</dbReference>
<gene>
    <name evidence="3" type="primary">MPST</name>
    <name evidence="3" type="synonym">sseA</name>
    <name evidence="3" type="synonym">TST</name>
</gene>
<name>A0A075GYF7_9ARCH</name>
<feature type="domain" description="Rhodanese" evidence="2">
    <location>
        <begin position="149"/>
        <end position="257"/>
    </location>
</feature>
<dbReference type="EMBL" id="KF900843">
    <property type="protein sequence ID" value="AIF08854.1"/>
    <property type="molecule type" value="Genomic_DNA"/>
</dbReference>
<keyword evidence="3" id="KW-0808">Transferase</keyword>
<protein>
    <submittedName>
        <fullName evidence="3">Rhodanese domain-containing protein (TST, MPST, sseA)</fullName>
        <ecNumber evidence="3">2.8.1.1</ecNumber>
    </submittedName>
</protein>
<evidence type="ECO:0000256" key="1">
    <source>
        <dbReference type="ARBA" id="ARBA00022737"/>
    </source>
</evidence>
<feature type="domain" description="Rhodanese" evidence="2">
    <location>
        <begin position="13"/>
        <end position="121"/>
    </location>
</feature>